<protein>
    <submittedName>
        <fullName evidence="2">Uncharacterized protein</fullName>
    </submittedName>
</protein>
<organism evidence="2 3">
    <name type="scientific">Albula glossodonta</name>
    <name type="common">roundjaw bonefish</name>
    <dbReference type="NCBI Taxonomy" id="121402"/>
    <lineage>
        <taxon>Eukaryota</taxon>
        <taxon>Metazoa</taxon>
        <taxon>Chordata</taxon>
        <taxon>Craniata</taxon>
        <taxon>Vertebrata</taxon>
        <taxon>Euteleostomi</taxon>
        <taxon>Actinopterygii</taxon>
        <taxon>Neopterygii</taxon>
        <taxon>Teleostei</taxon>
        <taxon>Albuliformes</taxon>
        <taxon>Albulidae</taxon>
        <taxon>Albula</taxon>
    </lineage>
</organism>
<proteinExistence type="predicted"/>
<feature type="compositionally biased region" description="Basic residues" evidence="1">
    <location>
        <begin position="78"/>
        <end position="88"/>
    </location>
</feature>
<comment type="caution">
    <text evidence="2">The sequence shown here is derived from an EMBL/GenBank/DDBJ whole genome shotgun (WGS) entry which is preliminary data.</text>
</comment>
<keyword evidence="3" id="KW-1185">Reference proteome</keyword>
<accession>A0A8T2PFM7</accession>
<sequence length="88" mass="10213">MKDWNRQQKHLCSQCIQKELCAVSGVSREKRHTALMVLTPHHTNVCCANSSSLTLPLTTHPGERERDKERWSGQEREKKKRKMRRGSG</sequence>
<name>A0A8T2PFM7_9TELE</name>
<dbReference type="EMBL" id="JAFBMS010000006">
    <property type="protein sequence ID" value="KAG9351314.1"/>
    <property type="molecule type" value="Genomic_DNA"/>
</dbReference>
<dbReference type="AlphaFoldDB" id="A0A8T2PFM7"/>
<evidence type="ECO:0000313" key="2">
    <source>
        <dbReference type="EMBL" id="KAG9351314.1"/>
    </source>
</evidence>
<gene>
    <name evidence="2" type="ORF">JZ751_022560</name>
</gene>
<feature type="region of interest" description="Disordered" evidence="1">
    <location>
        <begin position="56"/>
        <end position="88"/>
    </location>
</feature>
<evidence type="ECO:0000313" key="3">
    <source>
        <dbReference type="Proteomes" id="UP000824540"/>
    </source>
</evidence>
<dbReference type="Proteomes" id="UP000824540">
    <property type="component" value="Unassembled WGS sequence"/>
</dbReference>
<reference evidence="2" key="1">
    <citation type="thesis" date="2021" institute="BYU ScholarsArchive" country="Provo, UT, USA">
        <title>Applications of and Algorithms for Genome Assembly and Genomic Analyses with an Emphasis on Marine Teleosts.</title>
        <authorList>
            <person name="Pickett B.D."/>
        </authorList>
    </citation>
    <scope>NUCLEOTIDE SEQUENCE</scope>
    <source>
        <strain evidence="2">HI-2016</strain>
    </source>
</reference>
<feature type="compositionally biased region" description="Basic and acidic residues" evidence="1">
    <location>
        <begin position="61"/>
        <end position="77"/>
    </location>
</feature>
<evidence type="ECO:0000256" key="1">
    <source>
        <dbReference type="SAM" id="MobiDB-lite"/>
    </source>
</evidence>